<protein>
    <submittedName>
        <fullName evidence="5">Uncharacterized protein</fullName>
    </submittedName>
</protein>
<dbReference type="CDD" id="cd06135">
    <property type="entry name" value="Orn"/>
    <property type="match status" value="1"/>
</dbReference>
<dbReference type="GO" id="GO:0000175">
    <property type="term" value="F:3'-5'-RNA exonuclease activity"/>
    <property type="evidence" value="ECO:0007669"/>
    <property type="project" value="InterPro"/>
</dbReference>
<keyword evidence="3" id="KW-0378">Hydrolase</keyword>
<proteinExistence type="inferred from homology"/>
<dbReference type="Pfam" id="PF00929">
    <property type="entry name" value="RNase_T"/>
    <property type="match status" value="1"/>
</dbReference>
<sequence length="288" mass="32129">MFRCVIGALPRRTLNSFGFGRITVGKRDTIPTITASCRYYSSGGKGWNFSSSNRFGRMADNTSSASLPGGEQVAVLAQAGTSTVDISTTSTSNVNNQTSLKSTNPLVWIDCEMTGLNPPQDKLLQIACYITDSQLTLLEPTGFEVVISRPQSLLSQMDDWCTTTHTSTGLIPRVLSSTTTVTEASNQLLSYIQKYVPEKKTAIMCGNSIHFDKLFLSIEMPEVVEWLNYRVGDVSSIKEFARRWCDEEVLEGLPVKKYTHEAREDILESIEEARYYRRVLFRGGDFKV</sequence>
<dbReference type="OrthoDB" id="270189at2759"/>
<evidence type="ECO:0000256" key="1">
    <source>
        <dbReference type="ARBA" id="ARBA00009921"/>
    </source>
</evidence>
<comment type="similarity">
    <text evidence="1">Belongs to the oligoribonuclease family.</text>
</comment>
<dbReference type="NCBIfam" id="NF003765">
    <property type="entry name" value="PRK05359.1"/>
    <property type="match status" value="1"/>
</dbReference>
<dbReference type="AlphaFoldDB" id="A0A7C8KC97"/>
<dbReference type="GO" id="GO:0005739">
    <property type="term" value="C:mitochondrion"/>
    <property type="evidence" value="ECO:0007669"/>
    <property type="project" value="TreeGrafter"/>
</dbReference>
<dbReference type="SUPFAM" id="SSF53098">
    <property type="entry name" value="Ribonuclease H-like"/>
    <property type="match status" value="1"/>
</dbReference>
<evidence type="ECO:0000313" key="6">
    <source>
        <dbReference type="Proteomes" id="UP000297595"/>
    </source>
</evidence>
<dbReference type="InterPro" id="IPR036397">
    <property type="entry name" value="RNaseH_sf"/>
</dbReference>
<dbReference type="SMART" id="SM00479">
    <property type="entry name" value="EXOIII"/>
    <property type="match status" value="1"/>
</dbReference>
<evidence type="ECO:0000256" key="2">
    <source>
        <dbReference type="ARBA" id="ARBA00022722"/>
    </source>
</evidence>
<evidence type="ECO:0000256" key="3">
    <source>
        <dbReference type="ARBA" id="ARBA00022801"/>
    </source>
</evidence>
<dbReference type="InterPro" id="IPR013520">
    <property type="entry name" value="Ribonucl_H"/>
</dbReference>
<evidence type="ECO:0000256" key="4">
    <source>
        <dbReference type="ARBA" id="ARBA00022839"/>
    </source>
</evidence>
<dbReference type="GO" id="GO:0003676">
    <property type="term" value="F:nucleic acid binding"/>
    <property type="evidence" value="ECO:0007669"/>
    <property type="project" value="InterPro"/>
</dbReference>
<dbReference type="EMBL" id="SOZJ01000006">
    <property type="protein sequence ID" value="TGJ65644.1"/>
    <property type="molecule type" value="Genomic_DNA"/>
</dbReference>
<name>A0A7C8KC97_ORBOL</name>
<dbReference type="FunFam" id="3.30.420.10:FF:000003">
    <property type="entry name" value="Oligoribonuclease"/>
    <property type="match status" value="1"/>
</dbReference>
<keyword evidence="2" id="KW-0540">Nuclease</keyword>
<dbReference type="Proteomes" id="UP000297595">
    <property type="component" value="Unassembled WGS sequence"/>
</dbReference>
<dbReference type="InterPro" id="IPR022894">
    <property type="entry name" value="Oligoribonuclease"/>
</dbReference>
<dbReference type="InterPro" id="IPR012337">
    <property type="entry name" value="RNaseH-like_sf"/>
</dbReference>
<dbReference type="PANTHER" id="PTHR11046">
    <property type="entry name" value="OLIGORIBONUCLEASE, MITOCHONDRIAL"/>
    <property type="match status" value="1"/>
</dbReference>
<evidence type="ECO:0000313" key="5">
    <source>
        <dbReference type="EMBL" id="TGJ65644.1"/>
    </source>
</evidence>
<reference evidence="5 6" key="1">
    <citation type="submission" date="2019-03" db="EMBL/GenBank/DDBJ databases">
        <title>Nematode-trapping fungi genome.</title>
        <authorList>
            <person name="Vidal-Diez De Ulzurrun G."/>
        </authorList>
    </citation>
    <scope>NUCLEOTIDE SEQUENCE [LARGE SCALE GENOMIC DNA]</scope>
    <source>
        <strain evidence="5 6">TWF154</strain>
    </source>
</reference>
<gene>
    <name evidence="5" type="ORF">EYR41_009598</name>
</gene>
<organism evidence="5 6">
    <name type="scientific">Orbilia oligospora</name>
    <name type="common">Nematode-trapping fungus</name>
    <name type="synonym">Arthrobotrys oligospora</name>
    <dbReference type="NCBI Taxonomy" id="2813651"/>
    <lineage>
        <taxon>Eukaryota</taxon>
        <taxon>Fungi</taxon>
        <taxon>Dikarya</taxon>
        <taxon>Ascomycota</taxon>
        <taxon>Pezizomycotina</taxon>
        <taxon>Orbiliomycetes</taxon>
        <taxon>Orbiliales</taxon>
        <taxon>Orbiliaceae</taxon>
        <taxon>Orbilia</taxon>
    </lineage>
</organism>
<dbReference type="PANTHER" id="PTHR11046:SF0">
    <property type="entry name" value="OLIGORIBONUCLEASE, MITOCHONDRIAL"/>
    <property type="match status" value="1"/>
</dbReference>
<dbReference type="Gene3D" id="3.30.420.10">
    <property type="entry name" value="Ribonuclease H-like superfamily/Ribonuclease H"/>
    <property type="match status" value="1"/>
</dbReference>
<accession>A0A7C8KC97</accession>
<comment type="caution">
    <text evidence="5">The sequence shown here is derived from an EMBL/GenBank/DDBJ whole genome shotgun (WGS) entry which is preliminary data.</text>
</comment>
<keyword evidence="4" id="KW-0269">Exonuclease</keyword>